<dbReference type="InterPro" id="IPR011990">
    <property type="entry name" value="TPR-like_helical_dom_sf"/>
</dbReference>
<evidence type="ECO:0000313" key="3">
    <source>
        <dbReference type="Proteomes" id="UP000295763"/>
    </source>
</evidence>
<organism evidence="2 3">
    <name type="scientific">Cricetibacter osteomyelitidis</name>
    <dbReference type="NCBI Taxonomy" id="1521931"/>
    <lineage>
        <taxon>Bacteria</taxon>
        <taxon>Pseudomonadati</taxon>
        <taxon>Pseudomonadota</taxon>
        <taxon>Gammaproteobacteria</taxon>
        <taxon>Pasteurellales</taxon>
        <taxon>Pasteurellaceae</taxon>
        <taxon>Cricetibacter</taxon>
    </lineage>
</organism>
<evidence type="ECO:0000256" key="1">
    <source>
        <dbReference type="SAM" id="SignalP"/>
    </source>
</evidence>
<name>A0A4R2SYA8_9PAST</name>
<dbReference type="SMART" id="SM00028">
    <property type="entry name" value="TPR"/>
    <property type="match status" value="2"/>
</dbReference>
<dbReference type="PROSITE" id="PS51257">
    <property type="entry name" value="PROKAR_LIPOPROTEIN"/>
    <property type="match status" value="1"/>
</dbReference>
<evidence type="ECO:0000313" key="2">
    <source>
        <dbReference type="EMBL" id="TCP94660.1"/>
    </source>
</evidence>
<dbReference type="OrthoDB" id="6480168at2"/>
<dbReference type="EMBL" id="SLYB01000016">
    <property type="protein sequence ID" value="TCP94660.1"/>
    <property type="molecule type" value="Genomic_DNA"/>
</dbReference>
<keyword evidence="1" id="KW-0732">Signal</keyword>
<dbReference type="InterPro" id="IPR019734">
    <property type="entry name" value="TPR_rpt"/>
</dbReference>
<accession>A0A4R2SYA8</accession>
<feature type="signal peptide" evidence="1">
    <location>
        <begin position="1"/>
        <end position="22"/>
    </location>
</feature>
<gene>
    <name evidence="2" type="ORF">EDC44_11622</name>
</gene>
<proteinExistence type="predicted"/>
<dbReference type="Pfam" id="PF13181">
    <property type="entry name" value="TPR_8"/>
    <property type="match status" value="1"/>
</dbReference>
<dbReference type="AlphaFoldDB" id="A0A4R2SYA8"/>
<comment type="caution">
    <text evidence="2">The sequence shown here is derived from an EMBL/GenBank/DDBJ whole genome shotgun (WGS) entry which is preliminary data.</text>
</comment>
<dbReference type="RefSeq" id="WP_131977281.1">
    <property type="nucleotide sequence ID" value="NZ_SLYB01000016.1"/>
</dbReference>
<dbReference type="Gene3D" id="1.25.40.10">
    <property type="entry name" value="Tetratricopeptide repeat domain"/>
    <property type="match status" value="1"/>
</dbReference>
<sequence length="258" mass="29084">MFFKLTKRVLFCSLLISITACSANFKAKSELTPENVAAKEKLYESTGNYSSLISLYRDVLKTKEDSNIRYKLANNYYRQGDSEASLLYLKPLLQQQGNQAINDNVRLLQIKNLIQLKNYNEAITAATSALNNSSSVSKGEIYNLRGIAYAQIGKLDNARNDLNKSRELFINDVTAVNNLAMLSIINSDYKNAVQLLLPQYLNGVKEPRLIHNLVFALVKEGNIDYAKDIIQKERLNTSPDDLINALRKTERTSTAVHK</sequence>
<reference evidence="2 3" key="1">
    <citation type="submission" date="2019-03" db="EMBL/GenBank/DDBJ databases">
        <title>Genomic Encyclopedia of Type Strains, Phase IV (KMG-IV): sequencing the most valuable type-strain genomes for metagenomic binning, comparative biology and taxonomic classification.</title>
        <authorList>
            <person name="Goeker M."/>
        </authorList>
    </citation>
    <scope>NUCLEOTIDE SEQUENCE [LARGE SCALE GENOMIC DNA]</scope>
    <source>
        <strain evidence="2 3">DSM 28404</strain>
    </source>
</reference>
<protein>
    <submittedName>
        <fullName evidence="2">Tight adherence protein D</fullName>
    </submittedName>
</protein>
<dbReference type="SUPFAM" id="SSF48452">
    <property type="entry name" value="TPR-like"/>
    <property type="match status" value="1"/>
</dbReference>
<feature type="chain" id="PRO_5020432842" evidence="1">
    <location>
        <begin position="23"/>
        <end position="258"/>
    </location>
</feature>
<keyword evidence="3" id="KW-1185">Reference proteome</keyword>
<dbReference type="Proteomes" id="UP000295763">
    <property type="component" value="Unassembled WGS sequence"/>
</dbReference>